<evidence type="ECO:0000313" key="1">
    <source>
        <dbReference type="EMBL" id="AQV96562.1"/>
    </source>
</evidence>
<reference evidence="2" key="1">
    <citation type="submission" date="2017-02" db="EMBL/GenBank/DDBJ databases">
        <title>Complete genome sequence of Cupriavidus necator strain NH9, a 3-chlorobenzoate degrader.</title>
        <authorList>
            <person name="Moriuchi R."/>
            <person name="Dohra H."/>
            <person name="Ogawa N."/>
        </authorList>
    </citation>
    <scope>NUCLEOTIDE SEQUENCE [LARGE SCALE GENOMIC DNA]</scope>
    <source>
        <strain evidence="2">NH9</strain>
    </source>
</reference>
<dbReference type="EMBL" id="CP017758">
    <property type="protein sequence ID" value="AQV96562.1"/>
    <property type="molecule type" value="Genomic_DNA"/>
</dbReference>
<organism evidence="1 2">
    <name type="scientific">Cupriavidus necator</name>
    <name type="common">Alcaligenes eutrophus</name>
    <name type="synonym">Ralstonia eutropha</name>
    <dbReference type="NCBI Taxonomy" id="106590"/>
    <lineage>
        <taxon>Bacteria</taxon>
        <taxon>Pseudomonadati</taxon>
        <taxon>Pseudomonadota</taxon>
        <taxon>Betaproteobacteria</taxon>
        <taxon>Burkholderiales</taxon>
        <taxon>Burkholderiaceae</taxon>
        <taxon>Cupriavidus</taxon>
    </lineage>
</organism>
<accession>A0A1U9UV65</accession>
<name>A0A1U9UV65_CUPNE</name>
<dbReference type="AlphaFoldDB" id="A0A1U9UV65"/>
<sequence length="212" mass="24115">MNPRTNMQKEIDEIDVCGGTVKSGALLPLWALAKKEPALAGLSDDTPVLTCSINARLAEFFESCEQGGRLSFGFFQTREPHFIRWCCSDVEIHWLIDYFDPEIWEAVFKWKLAGRVPIRFEVAGAGQARYVISTASMPPDIRPFDEPRSHGGDEPTAHMWTCLTALAKNGNWQYDEVSGEIYEIPTVPLRFSLFRVLLTRRWLAYLNRAESL</sequence>
<gene>
    <name evidence="1" type="ORF">BJN34_22100</name>
</gene>
<proteinExistence type="predicted"/>
<dbReference type="Proteomes" id="UP000189627">
    <property type="component" value="Chromosome 2"/>
</dbReference>
<dbReference type="KEGG" id="cuh:BJN34_22100"/>
<evidence type="ECO:0000313" key="2">
    <source>
        <dbReference type="Proteomes" id="UP000189627"/>
    </source>
</evidence>
<protein>
    <submittedName>
        <fullName evidence="1">Uncharacterized protein</fullName>
    </submittedName>
</protein>